<dbReference type="Pfam" id="PF13349">
    <property type="entry name" value="DUF4097"/>
    <property type="match status" value="1"/>
</dbReference>
<sequence length="289" mass="30343">MNRFLLAALLLLGGLRPALAQRVVTQTASLAASQGVFLDLKYAHNIRVRPGASLSVQAKVSINNNAQNDLYSLALEKGDGEVSVVEKLDEDKLRESHYQGDCEGGSRSNSGGGLHGGYTRSSKTGGLRPTVTYSKGEYSYCAKIEYEVTVPAGAALRISTLSGDVDLSGLGGAITVKTVSGDLKLSALTGPVNVRSVSGDVKLNQVSGNAIEAISVSGDVYLAWPPTKAAELSLKSISGEVYADPAVTFSNLKQRSYVGYQLHGSYGQGGGPLVKLESVSGDIFFRKQP</sequence>
<evidence type="ECO:0000313" key="4">
    <source>
        <dbReference type="EMBL" id="GAA4498056.1"/>
    </source>
</evidence>
<dbReference type="EMBL" id="BAABGQ010000005">
    <property type="protein sequence ID" value="GAA4498056.1"/>
    <property type="molecule type" value="Genomic_DNA"/>
</dbReference>
<feature type="chain" id="PRO_5046416791" description="DUF4097 domain-containing protein" evidence="2">
    <location>
        <begin position="21"/>
        <end position="289"/>
    </location>
</feature>
<feature type="domain" description="DUF4097" evidence="3">
    <location>
        <begin position="69"/>
        <end position="283"/>
    </location>
</feature>
<feature type="region of interest" description="Disordered" evidence="1">
    <location>
        <begin position="96"/>
        <end position="126"/>
    </location>
</feature>
<name>A0ABP8Q8M6_9BACT</name>
<protein>
    <recommendedName>
        <fullName evidence="3">DUF4097 domain-containing protein</fullName>
    </recommendedName>
</protein>
<evidence type="ECO:0000256" key="1">
    <source>
        <dbReference type="SAM" id="MobiDB-lite"/>
    </source>
</evidence>
<accession>A0ABP8Q8M6</accession>
<dbReference type="Proteomes" id="UP001501243">
    <property type="component" value="Unassembled WGS sequence"/>
</dbReference>
<keyword evidence="5" id="KW-1185">Reference proteome</keyword>
<dbReference type="RefSeq" id="WP_208133818.1">
    <property type="nucleotide sequence ID" value="NZ_BAABGQ010000005.1"/>
</dbReference>
<organism evidence="4 5">
    <name type="scientific">Hymenobacter ginsengisoli</name>
    <dbReference type="NCBI Taxonomy" id="1051626"/>
    <lineage>
        <taxon>Bacteria</taxon>
        <taxon>Pseudomonadati</taxon>
        <taxon>Bacteroidota</taxon>
        <taxon>Cytophagia</taxon>
        <taxon>Cytophagales</taxon>
        <taxon>Hymenobacteraceae</taxon>
        <taxon>Hymenobacter</taxon>
    </lineage>
</organism>
<proteinExistence type="predicted"/>
<evidence type="ECO:0000256" key="2">
    <source>
        <dbReference type="SAM" id="SignalP"/>
    </source>
</evidence>
<dbReference type="InterPro" id="IPR025164">
    <property type="entry name" value="Toastrack_DUF4097"/>
</dbReference>
<evidence type="ECO:0000313" key="5">
    <source>
        <dbReference type="Proteomes" id="UP001501243"/>
    </source>
</evidence>
<keyword evidence="2" id="KW-0732">Signal</keyword>
<feature type="signal peptide" evidence="2">
    <location>
        <begin position="1"/>
        <end position="20"/>
    </location>
</feature>
<gene>
    <name evidence="4" type="ORF">GCM10023172_14190</name>
</gene>
<comment type="caution">
    <text evidence="4">The sequence shown here is derived from an EMBL/GenBank/DDBJ whole genome shotgun (WGS) entry which is preliminary data.</text>
</comment>
<evidence type="ECO:0000259" key="3">
    <source>
        <dbReference type="Pfam" id="PF13349"/>
    </source>
</evidence>
<reference evidence="5" key="1">
    <citation type="journal article" date="2019" name="Int. J. Syst. Evol. Microbiol.">
        <title>The Global Catalogue of Microorganisms (GCM) 10K type strain sequencing project: providing services to taxonomists for standard genome sequencing and annotation.</title>
        <authorList>
            <consortium name="The Broad Institute Genomics Platform"/>
            <consortium name="The Broad Institute Genome Sequencing Center for Infectious Disease"/>
            <person name="Wu L."/>
            <person name="Ma J."/>
        </authorList>
    </citation>
    <scope>NUCLEOTIDE SEQUENCE [LARGE SCALE GENOMIC DNA]</scope>
    <source>
        <strain evidence="5">JCM 17841</strain>
    </source>
</reference>